<sequence length="129" mass="14161">MVLTQPALLCTLLICAVASVALPLDIGLDLKGMSNKLRSGSAAIANTYQPFDMQRERIVKHNGNIVYLESEPGPEPEPEPEDSDEGLDSEPIPLEELGILTCRKVWYSLGAPHVHLCYAPEGKRQIIPR</sequence>
<keyword evidence="4" id="KW-1185">Reference proteome</keyword>
<accession>A0A317T0F0</accession>
<evidence type="ECO:0000313" key="3">
    <source>
        <dbReference type="EMBL" id="PWW78886.1"/>
    </source>
</evidence>
<feature type="region of interest" description="Disordered" evidence="1">
    <location>
        <begin position="67"/>
        <end position="90"/>
    </location>
</feature>
<dbReference type="OrthoDB" id="5382582at2759"/>
<dbReference type="Proteomes" id="UP000246991">
    <property type="component" value="Unassembled WGS sequence"/>
</dbReference>
<proteinExistence type="predicted"/>
<evidence type="ECO:0000256" key="1">
    <source>
        <dbReference type="SAM" id="MobiDB-lite"/>
    </source>
</evidence>
<feature type="compositionally biased region" description="Acidic residues" evidence="1">
    <location>
        <begin position="72"/>
        <end position="88"/>
    </location>
</feature>
<protein>
    <submittedName>
        <fullName evidence="3">Uncharacterized protein</fullName>
    </submittedName>
</protein>
<feature type="signal peptide" evidence="2">
    <location>
        <begin position="1"/>
        <end position="21"/>
    </location>
</feature>
<organism evidence="3 4">
    <name type="scientific">Tuber magnatum</name>
    <name type="common">white Piedmont truffle</name>
    <dbReference type="NCBI Taxonomy" id="42249"/>
    <lineage>
        <taxon>Eukaryota</taxon>
        <taxon>Fungi</taxon>
        <taxon>Dikarya</taxon>
        <taxon>Ascomycota</taxon>
        <taxon>Pezizomycotina</taxon>
        <taxon>Pezizomycetes</taxon>
        <taxon>Pezizales</taxon>
        <taxon>Tuberaceae</taxon>
        <taxon>Tuber</taxon>
    </lineage>
</organism>
<gene>
    <name evidence="3" type="ORF">C7212DRAFT_361740</name>
</gene>
<feature type="chain" id="PRO_5016404169" evidence="2">
    <location>
        <begin position="22"/>
        <end position="129"/>
    </location>
</feature>
<evidence type="ECO:0000313" key="4">
    <source>
        <dbReference type="Proteomes" id="UP000246991"/>
    </source>
</evidence>
<reference evidence="3 4" key="1">
    <citation type="submission" date="2018-03" db="EMBL/GenBank/DDBJ databases">
        <title>Genomes of Pezizomycetes fungi and the evolution of truffles.</title>
        <authorList>
            <person name="Murat C."/>
            <person name="Payen T."/>
            <person name="Noel B."/>
            <person name="Kuo A."/>
            <person name="Martin F.M."/>
        </authorList>
    </citation>
    <scope>NUCLEOTIDE SEQUENCE [LARGE SCALE GENOMIC DNA]</scope>
    <source>
        <strain evidence="3">091103-1</strain>
    </source>
</reference>
<dbReference type="AlphaFoldDB" id="A0A317T0F0"/>
<dbReference type="EMBL" id="PYWC01000011">
    <property type="protein sequence ID" value="PWW78886.1"/>
    <property type="molecule type" value="Genomic_DNA"/>
</dbReference>
<name>A0A317T0F0_9PEZI</name>
<comment type="caution">
    <text evidence="3">The sequence shown here is derived from an EMBL/GenBank/DDBJ whole genome shotgun (WGS) entry which is preliminary data.</text>
</comment>
<evidence type="ECO:0000256" key="2">
    <source>
        <dbReference type="SAM" id="SignalP"/>
    </source>
</evidence>
<keyword evidence="2" id="KW-0732">Signal</keyword>